<name>A0AA35YBU9_LACSI</name>
<dbReference type="AlphaFoldDB" id="A0AA35YBU9"/>
<dbReference type="EMBL" id="OX465077">
    <property type="protein sequence ID" value="CAI9268817.1"/>
    <property type="molecule type" value="Genomic_DNA"/>
</dbReference>
<evidence type="ECO:0000313" key="1">
    <source>
        <dbReference type="EMBL" id="CAI9268817.1"/>
    </source>
</evidence>
<keyword evidence="2" id="KW-1185">Reference proteome</keyword>
<proteinExistence type="predicted"/>
<accession>A0AA35YBU9</accession>
<evidence type="ECO:0000313" key="2">
    <source>
        <dbReference type="Proteomes" id="UP001177003"/>
    </source>
</evidence>
<reference evidence="1" key="1">
    <citation type="submission" date="2023-04" db="EMBL/GenBank/DDBJ databases">
        <authorList>
            <person name="Vijverberg K."/>
            <person name="Xiong W."/>
            <person name="Schranz E."/>
        </authorList>
    </citation>
    <scope>NUCLEOTIDE SEQUENCE</scope>
</reference>
<sequence length="181" mass="19936">MVNLGAKKFEIFKGSFDLNLPGPTKVAPLHCQHLLIASSIAISSPPPSSPATTHARRRLLCTGDEQIKELGGLKASSWAVVAEKLKTGYRDGRANTSYRYPKLNMQRDIVIACVAVHNFIRKYDIEDQLFPNFEQNTMVTPNVGGGGSEGQNIEGIEWGSEAVDYMIVLRDQIANQLFSND</sequence>
<gene>
    <name evidence="1" type="ORF">LSALG_LOCUS9219</name>
</gene>
<organism evidence="1 2">
    <name type="scientific">Lactuca saligna</name>
    <name type="common">Willowleaf lettuce</name>
    <dbReference type="NCBI Taxonomy" id="75948"/>
    <lineage>
        <taxon>Eukaryota</taxon>
        <taxon>Viridiplantae</taxon>
        <taxon>Streptophyta</taxon>
        <taxon>Embryophyta</taxon>
        <taxon>Tracheophyta</taxon>
        <taxon>Spermatophyta</taxon>
        <taxon>Magnoliopsida</taxon>
        <taxon>eudicotyledons</taxon>
        <taxon>Gunneridae</taxon>
        <taxon>Pentapetalae</taxon>
        <taxon>asterids</taxon>
        <taxon>campanulids</taxon>
        <taxon>Asterales</taxon>
        <taxon>Asteraceae</taxon>
        <taxon>Cichorioideae</taxon>
        <taxon>Cichorieae</taxon>
        <taxon>Lactucinae</taxon>
        <taxon>Lactuca</taxon>
    </lineage>
</organism>
<protein>
    <recommendedName>
        <fullName evidence="3">DDE Tnp4 domain-containing protein</fullName>
    </recommendedName>
</protein>
<evidence type="ECO:0008006" key="3">
    <source>
        <dbReference type="Google" id="ProtNLM"/>
    </source>
</evidence>
<dbReference type="Proteomes" id="UP001177003">
    <property type="component" value="Chromosome 1"/>
</dbReference>